<dbReference type="Pfam" id="PF07963">
    <property type="entry name" value="N_methyl"/>
    <property type="match status" value="1"/>
</dbReference>
<feature type="transmembrane region" description="Helical" evidence="1">
    <location>
        <begin position="21"/>
        <end position="43"/>
    </location>
</feature>
<comment type="caution">
    <text evidence="2">The sequence shown here is derived from an EMBL/GenBank/DDBJ whole genome shotgun (WGS) entry which is preliminary data.</text>
</comment>
<sequence length="148" mass="15936">MSAYNYPQNESRRKAAAAGFTLIEILIVVVIISILLAIAYPAYTKYVQDARQEAGRALLLDWASALEGYRGKHFSYNGASSMTGTLVPESVGHKHYKYTISVPSDHKYTIKATPYSAIMSGTETMVLDSQGNACAAVGGCTPSSSSSW</sequence>
<keyword evidence="1" id="KW-0812">Transmembrane</keyword>
<dbReference type="InterPro" id="IPR045584">
    <property type="entry name" value="Pilin-like"/>
</dbReference>
<evidence type="ECO:0000256" key="1">
    <source>
        <dbReference type="SAM" id="Phobius"/>
    </source>
</evidence>
<dbReference type="Pfam" id="PF16732">
    <property type="entry name" value="ComP_DUS"/>
    <property type="match status" value="1"/>
</dbReference>
<dbReference type="RefSeq" id="WP_035250048.1">
    <property type="nucleotide sequence ID" value="NZ_ARXU01000015.1"/>
</dbReference>
<evidence type="ECO:0000313" key="3">
    <source>
        <dbReference type="Proteomes" id="UP000029443"/>
    </source>
</evidence>
<keyword evidence="1" id="KW-1133">Transmembrane helix</keyword>
<keyword evidence="3" id="KW-1185">Reference proteome</keyword>
<dbReference type="SUPFAM" id="SSF54523">
    <property type="entry name" value="Pili subunits"/>
    <property type="match status" value="1"/>
</dbReference>
<keyword evidence="1" id="KW-0472">Membrane</keyword>
<name>A0ABR4W9F4_9GAMM</name>
<organism evidence="2 3">
    <name type="scientific">Alcanivorax jadensis T9</name>
    <dbReference type="NCBI Taxonomy" id="1177181"/>
    <lineage>
        <taxon>Bacteria</taxon>
        <taxon>Pseudomonadati</taxon>
        <taxon>Pseudomonadota</taxon>
        <taxon>Gammaproteobacteria</taxon>
        <taxon>Oceanospirillales</taxon>
        <taxon>Alcanivoracaceae</taxon>
        <taxon>Alcanivorax</taxon>
    </lineage>
</organism>
<dbReference type="PANTHER" id="PTHR30093:SF47">
    <property type="entry name" value="TYPE IV PILUS NON-CORE MINOR PILIN PILE"/>
    <property type="match status" value="1"/>
</dbReference>
<gene>
    <name evidence="2" type="ORF">T9A_02995</name>
</gene>
<dbReference type="Gene3D" id="3.30.700.10">
    <property type="entry name" value="Glycoprotein, Type 4 Pilin"/>
    <property type="match status" value="1"/>
</dbReference>
<proteinExistence type="predicted"/>
<dbReference type="Proteomes" id="UP000029443">
    <property type="component" value="Unassembled WGS sequence"/>
</dbReference>
<evidence type="ECO:0000313" key="2">
    <source>
        <dbReference type="EMBL" id="KGD60039.1"/>
    </source>
</evidence>
<accession>A0ABR4W9F4</accession>
<dbReference type="PROSITE" id="PS00409">
    <property type="entry name" value="PROKAR_NTER_METHYL"/>
    <property type="match status" value="1"/>
</dbReference>
<dbReference type="InterPro" id="IPR031982">
    <property type="entry name" value="PilE-like"/>
</dbReference>
<protein>
    <submittedName>
        <fullName evidence="2">Secretion protein</fullName>
    </submittedName>
</protein>
<dbReference type="EMBL" id="ARXU01000015">
    <property type="protein sequence ID" value="KGD60039.1"/>
    <property type="molecule type" value="Genomic_DNA"/>
</dbReference>
<reference evidence="2 3" key="1">
    <citation type="submission" date="2012-09" db="EMBL/GenBank/DDBJ databases">
        <title>Genome Sequence of alkane-degrading Bacterium Alcanivorax jadensis T9.</title>
        <authorList>
            <person name="Lai Q."/>
            <person name="Shao Z."/>
        </authorList>
    </citation>
    <scope>NUCLEOTIDE SEQUENCE [LARGE SCALE GENOMIC DNA]</scope>
    <source>
        <strain evidence="2 3">T9</strain>
    </source>
</reference>
<dbReference type="InterPro" id="IPR012902">
    <property type="entry name" value="N_methyl_site"/>
</dbReference>
<dbReference type="PANTHER" id="PTHR30093">
    <property type="entry name" value="GENERAL SECRETION PATHWAY PROTEIN G"/>
    <property type="match status" value="1"/>
</dbReference>
<dbReference type="NCBIfam" id="TIGR02532">
    <property type="entry name" value="IV_pilin_GFxxxE"/>
    <property type="match status" value="1"/>
</dbReference>